<name>A0A7J8ZM94_9ROSI</name>
<dbReference type="AlphaFoldDB" id="A0A7J8ZM94"/>
<proteinExistence type="predicted"/>
<organism evidence="1 2">
    <name type="scientific">Gossypium laxum</name>
    <dbReference type="NCBI Taxonomy" id="34288"/>
    <lineage>
        <taxon>Eukaryota</taxon>
        <taxon>Viridiplantae</taxon>
        <taxon>Streptophyta</taxon>
        <taxon>Embryophyta</taxon>
        <taxon>Tracheophyta</taxon>
        <taxon>Spermatophyta</taxon>
        <taxon>Magnoliopsida</taxon>
        <taxon>eudicotyledons</taxon>
        <taxon>Gunneridae</taxon>
        <taxon>Pentapetalae</taxon>
        <taxon>rosids</taxon>
        <taxon>malvids</taxon>
        <taxon>Malvales</taxon>
        <taxon>Malvaceae</taxon>
        <taxon>Malvoideae</taxon>
        <taxon>Gossypium</taxon>
    </lineage>
</organism>
<feature type="non-terminal residue" evidence="1">
    <location>
        <position position="1"/>
    </location>
</feature>
<dbReference type="Proteomes" id="UP000593574">
    <property type="component" value="Unassembled WGS sequence"/>
</dbReference>
<evidence type="ECO:0000313" key="2">
    <source>
        <dbReference type="Proteomes" id="UP000593574"/>
    </source>
</evidence>
<keyword evidence="2" id="KW-1185">Reference proteome</keyword>
<accession>A0A7J8ZM94</accession>
<reference evidence="1 2" key="1">
    <citation type="journal article" date="2019" name="Genome Biol. Evol.">
        <title>Insights into the evolution of the New World diploid cottons (Gossypium, subgenus Houzingenia) based on genome sequencing.</title>
        <authorList>
            <person name="Grover C.E."/>
            <person name="Arick M.A. 2nd"/>
            <person name="Thrash A."/>
            <person name="Conover J.L."/>
            <person name="Sanders W.S."/>
            <person name="Peterson D.G."/>
            <person name="Frelichowski J.E."/>
            <person name="Scheffler J.A."/>
            <person name="Scheffler B.E."/>
            <person name="Wendel J.F."/>
        </authorList>
    </citation>
    <scope>NUCLEOTIDE SEQUENCE [LARGE SCALE GENOMIC DNA]</scope>
    <source>
        <strain evidence="1">4</strain>
        <tissue evidence="1">Leaf</tissue>
    </source>
</reference>
<feature type="non-terminal residue" evidence="1">
    <location>
        <position position="135"/>
    </location>
</feature>
<sequence>WLSLISDPLLAKSHLKKTVSNDCFYSQRKRVIISSHNLYSLEYESIGRNGSFDESLVALELDYPLKDKPNGLAELLDSARDGFLYCERSEEESKRIPDPPSGFVPNGWSVYGFGYDFVNDDYKVVKVGCGTVCVY</sequence>
<dbReference type="EMBL" id="JABEZV010000006">
    <property type="protein sequence ID" value="MBA0712732.1"/>
    <property type="molecule type" value="Genomic_DNA"/>
</dbReference>
<protein>
    <submittedName>
        <fullName evidence="1">Uncharacterized protein</fullName>
    </submittedName>
</protein>
<evidence type="ECO:0000313" key="1">
    <source>
        <dbReference type="EMBL" id="MBA0712732.1"/>
    </source>
</evidence>
<gene>
    <name evidence="1" type="ORF">Golax_011812</name>
</gene>
<comment type="caution">
    <text evidence="1">The sequence shown here is derived from an EMBL/GenBank/DDBJ whole genome shotgun (WGS) entry which is preliminary data.</text>
</comment>